<dbReference type="Proteomes" id="UP001141327">
    <property type="component" value="Unassembled WGS sequence"/>
</dbReference>
<name>A0ABQ8UU11_9EUKA</name>
<dbReference type="Gene3D" id="1.10.510.10">
    <property type="entry name" value="Transferase(Phosphotransferase) domain 1"/>
    <property type="match status" value="1"/>
</dbReference>
<organism evidence="3 4">
    <name type="scientific">Paratrimastix pyriformis</name>
    <dbReference type="NCBI Taxonomy" id="342808"/>
    <lineage>
        <taxon>Eukaryota</taxon>
        <taxon>Metamonada</taxon>
        <taxon>Preaxostyla</taxon>
        <taxon>Paratrimastigidae</taxon>
        <taxon>Paratrimastix</taxon>
    </lineage>
</organism>
<accession>A0ABQ8UU11</accession>
<dbReference type="PROSITE" id="PS50011">
    <property type="entry name" value="PROTEIN_KINASE_DOM"/>
    <property type="match status" value="1"/>
</dbReference>
<dbReference type="EMBL" id="JAPMOS010000002">
    <property type="protein sequence ID" value="KAJ4462612.1"/>
    <property type="molecule type" value="Genomic_DNA"/>
</dbReference>
<keyword evidence="1" id="KW-0732">Signal</keyword>
<feature type="chain" id="PRO_5046418849" description="Protein kinase domain-containing protein" evidence="1">
    <location>
        <begin position="26"/>
        <end position="112"/>
    </location>
</feature>
<evidence type="ECO:0000313" key="4">
    <source>
        <dbReference type="Proteomes" id="UP001141327"/>
    </source>
</evidence>
<dbReference type="InterPro" id="IPR011009">
    <property type="entry name" value="Kinase-like_dom_sf"/>
</dbReference>
<evidence type="ECO:0000256" key="1">
    <source>
        <dbReference type="SAM" id="SignalP"/>
    </source>
</evidence>
<feature type="domain" description="Protein kinase" evidence="2">
    <location>
        <begin position="1"/>
        <end position="110"/>
    </location>
</feature>
<dbReference type="SUPFAM" id="SSF56112">
    <property type="entry name" value="Protein kinase-like (PK-like)"/>
    <property type="match status" value="1"/>
</dbReference>
<dbReference type="InterPro" id="IPR000719">
    <property type="entry name" value="Prot_kinase_dom"/>
</dbReference>
<protein>
    <recommendedName>
        <fullName evidence="2">Protein kinase domain-containing protein</fullName>
    </recommendedName>
</protein>
<sequence length="112" mass="12698">MQQPGYGPGVDLFQFGLMLLELCCCRPLAVVLQNHFLVHEKPPQETFQGTDLVKYLDLLCVYMRTTLLQRLPLPQSLIGQVEDLVRRCLVVDPERRITAAEACIDTHFDLAA</sequence>
<keyword evidence="4" id="KW-1185">Reference proteome</keyword>
<evidence type="ECO:0000259" key="2">
    <source>
        <dbReference type="PROSITE" id="PS50011"/>
    </source>
</evidence>
<gene>
    <name evidence="3" type="ORF">PAPYR_604</name>
</gene>
<evidence type="ECO:0000313" key="3">
    <source>
        <dbReference type="EMBL" id="KAJ4462612.1"/>
    </source>
</evidence>
<feature type="signal peptide" evidence="1">
    <location>
        <begin position="1"/>
        <end position="25"/>
    </location>
</feature>
<comment type="caution">
    <text evidence="3">The sequence shown here is derived from an EMBL/GenBank/DDBJ whole genome shotgun (WGS) entry which is preliminary data.</text>
</comment>
<proteinExistence type="predicted"/>
<reference evidence="3" key="1">
    <citation type="journal article" date="2022" name="bioRxiv">
        <title>Genomics of Preaxostyla Flagellates Illuminates Evolutionary Transitions and the Path Towards Mitochondrial Loss.</title>
        <authorList>
            <person name="Novak L.V.F."/>
            <person name="Treitli S.C."/>
            <person name="Pyrih J."/>
            <person name="Halakuc P."/>
            <person name="Pipaliya S.V."/>
            <person name="Vacek V."/>
            <person name="Brzon O."/>
            <person name="Soukal P."/>
            <person name="Eme L."/>
            <person name="Dacks J.B."/>
            <person name="Karnkowska A."/>
            <person name="Elias M."/>
            <person name="Hampl V."/>
        </authorList>
    </citation>
    <scope>NUCLEOTIDE SEQUENCE</scope>
    <source>
        <strain evidence="3">RCP-MX</strain>
    </source>
</reference>